<dbReference type="EMBL" id="JBHSAW010000001">
    <property type="protein sequence ID" value="MFC4094334.1"/>
    <property type="molecule type" value="Genomic_DNA"/>
</dbReference>
<proteinExistence type="predicted"/>
<comment type="caution">
    <text evidence="2">The sequence shown here is derived from an EMBL/GenBank/DDBJ whole genome shotgun (WGS) entry which is preliminary data.</text>
</comment>
<keyword evidence="1" id="KW-0732">Signal</keyword>
<gene>
    <name evidence="2" type="ORF">ACFOUT_00510</name>
</gene>
<protein>
    <submittedName>
        <fullName evidence="2">Uncharacterized protein</fullName>
    </submittedName>
</protein>
<organism evidence="2 3">
    <name type="scientific">Euzebyella saccharophila</name>
    <dbReference type="NCBI Taxonomy" id="679664"/>
    <lineage>
        <taxon>Bacteria</taxon>
        <taxon>Pseudomonadati</taxon>
        <taxon>Bacteroidota</taxon>
        <taxon>Flavobacteriia</taxon>
        <taxon>Flavobacteriales</taxon>
        <taxon>Flavobacteriaceae</taxon>
        <taxon>Euzebyella</taxon>
    </lineage>
</organism>
<dbReference type="RefSeq" id="WP_192462576.1">
    <property type="nucleotide sequence ID" value="NZ_JACYFJ010000004.1"/>
</dbReference>
<sequence length="78" mass="8996">MKTFVSFVFILFIGTVSYAQEGVDVKVNTIEKTIVMNVQLEKDVKIEKHEVARLYKRDNARVKKALTFSTKRSRAKMA</sequence>
<dbReference type="Proteomes" id="UP001595814">
    <property type="component" value="Unassembled WGS sequence"/>
</dbReference>
<name>A0ABV8JIY5_9FLAO</name>
<keyword evidence="3" id="KW-1185">Reference proteome</keyword>
<evidence type="ECO:0000313" key="3">
    <source>
        <dbReference type="Proteomes" id="UP001595814"/>
    </source>
</evidence>
<feature type="signal peptide" evidence="1">
    <location>
        <begin position="1"/>
        <end position="19"/>
    </location>
</feature>
<feature type="chain" id="PRO_5046202283" evidence="1">
    <location>
        <begin position="20"/>
        <end position="78"/>
    </location>
</feature>
<reference evidence="3" key="1">
    <citation type="journal article" date="2019" name="Int. J. Syst. Evol. Microbiol.">
        <title>The Global Catalogue of Microorganisms (GCM) 10K type strain sequencing project: providing services to taxonomists for standard genome sequencing and annotation.</title>
        <authorList>
            <consortium name="The Broad Institute Genomics Platform"/>
            <consortium name="The Broad Institute Genome Sequencing Center for Infectious Disease"/>
            <person name="Wu L."/>
            <person name="Ma J."/>
        </authorList>
    </citation>
    <scope>NUCLEOTIDE SEQUENCE [LARGE SCALE GENOMIC DNA]</scope>
    <source>
        <strain evidence="3">CECT 7477</strain>
    </source>
</reference>
<accession>A0ABV8JIY5</accession>
<evidence type="ECO:0000313" key="2">
    <source>
        <dbReference type="EMBL" id="MFC4094334.1"/>
    </source>
</evidence>
<evidence type="ECO:0000256" key="1">
    <source>
        <dbReference type="SAM" id="SignalP"/>
    </source>
</evidence>